<accession>A0A0C3H5B4</accession>
<organism evidence="3 4">
    <name type="scientific">Oidiodendron maius (strain Zn)</name>
    <dbReference type="NCBI Taxonomy" id="913774"/>
    <lineage>
        <taxon>Eukaryota</taxon>
        <taxon>Fungi</taxon>
        <taxon>Dikarya</taxon>
        <taxon>Ascomycota</taxon>
        <taxon>Pezizomycotina</taxon>
        <taxon>Leotiomycetes</taxon>
        <taxon>Leotiomycetes incertae sedis</taxon>
        <taxon>Myxotrichaceae</taxon>
        <taxon>Oidiodendron</taxon>
    </lineage>
</organism>
<dbReference type="AlphaFoldDB" id="A0A0C3H5B4"/>
<dbReference type="PANTHER" id="PTHR39613:SF1">
    <property type="entry name" value="ANCHORED CELL WALL PROTEIN, PUTATIVE (AFU_ORTHOLOGUE AFUA_4G08960)-RELATED"/>
    <property type="match status" value="1"/>
</dbReference>
<proteinExistence type="predicted"/>
<dbReference type="OrthoDB" id="4657524at2759"/>
<dbReference type="Pfam" id="PF22799">
    <property type="entry name" value="PIR1-like_C"/>
    <property type="match status" value="1"/>
</dbReference>
<dbReference type="InParanoid" id="A0A0C3H5B4"/>
<protein>
    <recommendedName>
        <fullName evidence="2">Cell wall mannoprotein PIR1-like C-terminal domain-containing protein</fullName>
    </recommendedName>
</protein>
<feature type="domain" description="Cell wall mannoprotein PIR1-like C-terminal" evidence="2">
    <location>
        <begin position="76"/>
        <end position="150"/>
    </location>
</feature>
<reference evidence="3 4" key="1">
    <citation type="submission" date="2014-04" db="EMBL/GenBank/DDBJ databases">
        <authorList>
            <consortium name="DOE Joint Genome Institute"/>
            <person name="Kuo A."/>
            <person name="Martino E."/>
            <person name="Perotto S."/>
            <person name="Kohler A."/>
            <person name="Nagy L.G."/>
            <person name="Floudas D."/>
            <person name="Copeland A."/>
            <person name="Barry K.W."/>
            <person name="Cichocki N."/>
            <person name="Veneault-Fourrey C."/>
            <person name="LaButti K."/>
            <person name="Lindquist E.A."/>
            <person name="Lipzen A."/>
            <person name="Lundell T."/>
            <person name="Morin E."/>
            <person name="Murat C."/>
            <person name="Sun H."/>
            <person name="Tunlid A."/>
            <person name="Henrissat B."/>
            <person name="Grigoriev I.V."/>
            <person name="Hibbett D.S."/>
            <person name="Martin F."/>
            <person name="Nordberg H.P."/>
            <person name="Cantor M.N."/>
            <person name="Hua S.X."/>
        </authorList>
    </citation>
    <scope>NUCLEOTIDE SEQUENCE [LARGE SCALE GENOMIC DNA]</scope>
    <source>
        <strain evidence="3 4">Zn</strain>
    </source>
</reference>
<dbReference type="Proteomes" id="UP000054321">
    <property type="component" value="Unassembled WGS sequence"/>
</dbReference>
<name>A0A0C3H5B4_OIDMZ</name>
<evidence type="ECO:0000313" key="4">
    <source>
        <dbReference type="Proteomes" id="UP000054321"/>
    </source>
</evidence>
<dbReference type="InterPro" id="IPR054508">
    <property type="entry name" value="PIR1-like_C"/>
</dbReference>
<evidence type="ECO:0000256" key="1">
    <source>
        <dbReference type="SAM" id="SignalP"/>
    </source>
</evidence>
<dbReference type="PANTHER" id="PTHR39613">
    <property type="entry name" value="ANCHORED CELL WALL PROTEIN, PUTATIVE (AFU_ORTHOLOGUE AFUA_4G08960)-RELATED"/>
    <property type="match status" value="1"/>
</dbReference>
<keyword evidence="1" id="KW-0732">Signal</keyword>
<evidence type="ECO:0000313" key="3">
    <source>
        <dbReference type="EMBL" id="KIN03376.1"/>
    </source>
</evidence>
<feature type="chain" id="PRO_5002178040" description="Cell wall mannoprotein PIR1-like C-terminal domain-containing protein" evidence="1">
    <location>
        <begin position="20"/>
        <end position="475"/>
    </location>
</feature>
<reference evidence="4" key="2">
    <citation type="submission" date="2015-01" db="EMBL/GenBank/DDBJ databases">
        <title>Evolutionary Origins and Diversification of the Mycorrhizal Mutualists.</title>
        <authorList>
            <consortium name="DOE Joint Genome Institute"/>
            <consortium name="Mycorrhizal Genomics Consortium"/>
            <person name="Kohler A."/>
            <person name="Kuo A."/>
            <person name="Nagy L.G."/>
            <person name="Floudas D."/>
            <person name="Copeland A."/>
            <person name="Barry K.W."/>
            <person name="Cichocki N."/>
            <person name="Veneault-Fourrey C."/>
            <person name="LaButti K."/>
            <person name="Lindquist E.A."/>
            <person name="Lipzen A."/>
            <person name="Lundell T."/>
            <person name="Morin E."/>
            <person name="Murat C."/>
            <person name="Riley R."/>
            <person name="Ohm R."/>
            <person name="Sun H."/>
            <person name="Tunlid A."/>
            <person name="Henrissat B."/>
            <person name="Grigoriev I.V."/>
            <person name="Hibbett D.S."/>
            <person name="Martin F."/>
        </authorList>
    </citation>
    <scope>NUCLEOTIDE SEQUENCE [LARGE SCALE GENOMIC DNA]</scope>
    <source>
        <strain evidence="4">Zn</strain>
    </source>
</reference>
<sequence>MKLFAILSSAAALLLSTSGASWLSYTNDYARRGDDRCKFTISSANSFTCPVGQLPDGQIRLNGSEDTASFYIASNGEIVDSRGFGCLVTDPPTTQVQCDQGQPPALGFSIDASENLLYHGSPNFYACPATDTEYNVYVNPDFGQTKCFPITLKTSGCGASTSSLSCALPSTVWQTQTVTQDVTQTVTILSTSSEACTSVPPVGLNSTICPHCNLTKSVETYPTDSPTESWKRSITDVPQNEERLAPRLPATHMLSKRDLFSDWNSIRLGNPNNFVLTDQVKAWNLAFGTSQSFATSEFYGCTIFVVVSSRRVLVGHARQIIGNPPECPLEDEDGVTNVLIPYITARLPDQRVIDPNDDCNSVYVVIMGFEDATISTGPPTLMAWFRDQNIASQNIGYFQYQSTTTSFDPNTVLSGPIGKSFINWVSFGGALGGQMYVYFSSDTARLTVDYNSDGTVSDVTRDEGPKAIWGVPAGY</sequence>
<keyword evidence="4" id="KW-1185">Reference proteome</keyword>
<evidence type="ECO:0000259" key="2">
    <source>
        <dbReference type="Pfam" id="PF22799"/>
    </source>
</evidence>
<gene>
    <name evidence="3" type="ORF">OIDMADRAFT_143049</name>
</gene>
<dbReference type="EMBL" id="KN832873">
    <property type="protein sequence ID" value="KIN03376.1"/>
    <property type="molecule type" value="Genomic_DNA"/>
</dbReference>
<dbReference type="HOGENOM" id="CLU_575032_0_0_1"/>
<feature type="signal peptide" evidence="1">
    <location>
        <begin position="1"/>
        <end position="19"/>
    </location>
</feature>